<comment type="caution">
    <text evidence="1">The sequence shown here is derived from an EMBL/GenBank/DDBJ whole genome shotgun (WGS) entry which is preliminary data.</text>
</comment>
<sequence length="117" mass="13337">MGSMVDFVVRFICGTASCEIIFTCEWNPSFGGLGKSTFGSFMRTESRGSLNLTRSCLDEMWKCRILWKTIVDCRSSIVSVLNPCCAFTHKRTFQVFLKHMWQLPEQSEGSMFLPCVI</sequence>
<dbReference type="EMBL" id="CM055107">
    <property type="protein sequence ID" value="KAJ7526390.1"/>
    <property type="molecule type" value="Genomic_DNA"/>
</dbReference>
<gene>
    <name evidence="1" type="ORF">O6H91_16G004800</name>
</gene>
<name>A0ACC2B9I6_DIPCM</name>
<evidence type="ECO:0000313" key="2">
    <source>
        <dbReference type="Proteomes" id="UP001162992"/>
    </source>
</evidence>
<evidence type="ECO:0000313" key="1">
    <source>
        <dbReference type="EMBL" id="KAJ7526390.1"/>
    </source>
</evidence>
<keyword evidence="2" id="KW-1185">Reference proteome</keyword>
<reference evidence="2" key="1">
    <citation type="journal article" date="2024" name="Proc. Natl. Acad. Sci. U.S.A.">
        <title>Extraordinary preservation of gene collinearity over three hundred million years revealed in homosporous lycophytes.</title>
        <authorList>
            <person name="Li C."/>
            <person name="Wickell D."/>
            <person name="Kuo L.Y."/>
            <person name="Chen X."/>
            <person name="Nie B."/>
            <person name="Liao X."/>
            <person name="Peng D."/>
            <person name="Ji J."/>
            <person name="Jenkins J."/>
            <person name="Williams M."/>
            <person name="Shu S."/>
            <person name="Plott C."/>
            <person name="Barry K."/>
            <person name="Rajasekar S."/>
            <person name="Grimwood J."/>
            <person name="Han X."/>
            <person name="Sun S."/>
            <person name="Hou Z."/>
            <person name="He W."/>
            <person name="Dai G."/>
            <person name="Sun C."/>
            <person name="Schmutz J."/>
            <person name="Leebens-Mack J.H."/>
            <person name="Li F.W."/>
            <person name="Wang L."/>
        </authorList>
    </citation>
    <scope>NUCLEOTIDE SEQUENCE [LARGE SCALE GENOMIC DNA]</scope>
    <source>
        <strain evidence="2">cv. PW_Plant_1</strain>
    </source>
</reference>
<accession>A0ACC2B9I6</accession>
<organism evidence="1 2">
    <name type="scientific">Diphasiastrum complanatum</name>
    <name type="common">Issler's clubmoss</name>
    <name type="synonym">Lycopodium complanatum</name>
    <dbReference type="NCBI Taxonomy" id="34168"/>
    <lineage>
        <taxon>Eukaryota</taxon>
        <taxon>Viridiplantae</taxon>
        <taxon>Streptophyta</taxon>
        <taxon>Embryophyta</taxon>
        <taxon>Tracheophyta</taxon>
        <taxon>Lycopodiopsida</taxon>
        <taxon>Lycopodiales</taxon>
        <taxon>Lycopodiaceae</taxon>
        <taxon>Lycopodioideae</taxon>
        <taxon>Diphasiastrum</taxon>
    </lineage>
</organism>
<dbReference type="Proteomes" id="UP001162992">
    <property type="component" value="Chromosome 16"/>
</dbReference>
<protein>
    <submittedName>
        <fullName evidence="1">Uncharacterized protein</fullName>
    </submittedName>
</protein>
<proteinExistence type="predicted"/>